<reference evidence="1" key="1">
    <citation type="submission" date="2023-03" db="EMBL/GenBank/DDBJ databases">
        <title>Massive genome expansion in bonnet fungi (Mycena s.s.) driven by repeated elements and novel gene families across ecological guilds.</title>
        <authorList>
            <consortium name="Lawrence Berkeley National Laboratory"/>
            <person name="Harder C.B."/>
            <person name="Miyauchi S."/>
            <person name="Viragh M."/>
            <person name="Kuo A."/>
            <person name="Thoen E."/>
            <person name="Andreopoulos B."/>
            <person name="Lu D."/>
            <person name="Skrede I."/>
            <person name="Drula E."/>
            <person name="Henrissat B."/>
            <person name="Morin E."/>
            <person name="Kohler A."/>
            <person name="Barry K."/>
            <person name="LaButti K."/>
            <person name="Morin E."/>
            <person name="Salamov A."/>
            <person name="Lipzen A."/>
            <person name="Mereny Z."/>
            <person name="Hegedus B."/>
            <person name="Baldrian P."/>
            <person name="Stursova M."/>
            <person name="Weitz H."/>
            <person name="Taylor A."/>
            <person name="Grigoriev I.V."/>
            <person name="Nagy L.G."/>
            <person name="Martin F."/>
            <person name="Kauserud H."/>
        </authorList>
    </citation>
    <scope>NUCLEOTIDE SEQUENCE</scope>
    <source>
        <strain evidence="1">9144</strain>
    </source>
</reference>
<comment type="caution">
    <text evidence="1">The sequence shown here is derived from an EMBL/GenBank/DDBJ whole genome shotgun (WGS) entry which is preliminary data.</text>
</comment>
<evidence type="ECO:0000313" key="1">
    <source>
        <dbReference type="EMBL" id="KAJ7210019.1"/>
    </source>
</evidence>
<accession>A0AAD6YAC6</accession>
<dbReference type="AlphaFoldDB" id="A0AAD6YAC6"/>
<sequence length="295" mass="32758">MVSSSQAVIHDVEPPWIRMLSITKDTPAKYTGTCELCGRQTDHVTKHHLYPRSAVRRAAKSGFLFTIEQRDSVAAMCWPCHCVVHRLIPADVLAASFHSIDLLKAHSGTLILELFEVELLTLAQRSPGLASLVSAEVNSVLALVDDPAHSEGSENLPKIETALDTIWVENQGSFLKWEGQGKKTRGHALRQQVRRLVGSNNVRKPDIETVMKTKPEYRKWQHSESASSAVKSVFDIWQEPPVDRMASVLGSAFNLRLPVEFSLHADIAFSNSSDYSKQISSVFVAHHPTTLNTCI</sequence>
<protein>
    <submittedName>
        <fullName evidence="1">Uncharacterized protein</fullName>
    </submittedName>
</protein>
<dbReference type="PANTHER" id="PTHR37827:SF1">
    <property type="entry name" value="HNH DOMAIN-CONTAINING PROTEIN"/>
    <property type="match status" value="1"/>
</dbReference>
<organism evidence="1 2">
    <name type="scientific">Mycena pura</name>
    <dbReference type="NCBI Taxonomy" id="153505"/>
    <lineage>
        <taxon>Eukaryota</taxon>
        <taxon>Fungi</taxon>
        <taxon>Dikarya</taxon>
        <taxon>Basidiomycota</taxon>
        <taxon>Agaricomycotina</taxon>
        <taxon>Agaricomycetes</taxon>
        <taxon>Agaricomycetidae</taxon>
        <taxon>Agaricales</taxon>
        <taxon>Marasmiineae</taxon>
        <taxon>Mycenaceae</taxon>
        <taxon>Mycena</taxon>
    </lineage>
</organism>
<name>A0AAD6YAC6_9AGAR</name>
<proteinExistence type="predicted"/>
<evidence type="ECO:0000313" key="2">
    <source>
        <dbReference type="Proteomes" id="UP001219525"/>
    </source>
</evidence>
<dbReference type="EMBL" id="JARJCW010000029">
    <property type="protein sequence ID" value="KAJ7210019.1"/>
    <property type="molecule type" value="Genomic_DNA"/>
</dbReference>
<gene>
    <name evidence="1" type="ORF">GGX14DRAFT_394821</name>
</gene>
<dbReference type="Proteomes" id="UP001219525">
    <property type="component" value="Unassembled WGS sequence"/>
</dbReference>
<keyword evidence="2" id="KW-1185">Reference proteome</keyword>
<dbReference type="PANTHER" id="PTHR37827">
    <property type="entry name" value="TUDOR DOMAIN-CONTAINING PROTEIN"/>
    <property type="match status" value="1"/>
</dbReference>